<feature type="chain" id="PRO_5011452054" evidence="9">
    <location>
        <begin position="25"/>
        <end position="440"/>
    </location>
</feature>
<keyword evidence="7" id="KW-0998">Cell outer membrane</keyword>
<evidence type="ECO:0000313" key="10">
    <source>
        <dbReference type="EMBL" id="SER11820.1"/>
    </source>
</evidence>
<evidence type="ECO:0000256" key="5">
    <source>
        <dbReference type="ARBA" id="ARBA00022692"/>
    </source>
</evidence>
<name>A0A1H9LKA1_9GAMM</name>
<evidence type="ECO:0000256" key="9">
    <source>
        <dbReference type="SAM" id="SignalP"/>
    </source>
</evidence>
<feature type="coiled-coil region" evidence="8">
    <location>
        <begin position="115"/>
        <end position="174"/>
    </location>
</feature>
<dbReference type="Proteomes" id="UP000199233">
    <property type="component" value="Unassembled WGS sequence"/>
</dbReference>
<protein>
    <submittedName>
        <fullName evidence="10">Outer membrane protein</fullName>
    </submittedName>
</protein>
<dbReference type="GO" id="GO:0009279">
    <property type="term" value="C:cell outer membrane"/>
    <property type="evidence" value="ECO:0007669"/>
    <property type="project" value="UniProtKB-SubCell"/>
</dbReference>
<evidence type="ECO:0000256" key="7">
    <source>
        <dbReference type="ARBA" id="ARBA00023237"/>
    </source>
</evidence>
<proteinExistence type="inferred from homology"/>
<evidence type="ECO:0000256" key="8">
    <source>
        <dbReference type="SAM" id="Coils"/>
    </source>
</evidence>
<feature type="signal peptide" evidence="9">
    <location>
        <begin position="1"/>
        <end position="24"/>
    </location>
</feature>
<keyword evidence="6" id="KW-0472">Membrane</keyword>
<dbReference type="Gene3D" id="1.20.1600.10">
    <property type="entry name" value="Outer membrane efflux proteins (OEP)"/>
    <property type="match status" value="1"/>
</dbReference>
<keyword evidence="4" id="KW-1134">Transmembrane beta strand</keyword>
<keyword evidence="3" id="KW-0813">Transport</keyword>
<keyword evidence="5" id="KW-0812">Transmembrane</keyword>
<dbReference type="InterPro" id="IPR051906">
    <property type="entry name" value="TolC-like"/>
</dbReference>
<dbReference type="InterPro" id="IPR010130">
    <property type="entry name" value="T1SS_OMP_TolC"/>
</dbReference>
<evidence type="ECO:0000313" key="11">
    <source>
        <dbReference type="Proteomes" id="UP000199233"/>
    </source>
</evidence>
<comment type="subcellular location">
    <subcellularLocation>
        <location evidence="1">Cell outer membrane</location>
    </subcellularLocation>
</comment>
<dbReference type="EMBL" id="FOFS01000016">
    <property type="protein sequence ID" value="SER11820.1"/>
    <property type="molecule type" value="Genomic_DNA"/>
</dbReference>
<comment type="similarity">
    <text evidence="2">Belongs to the outer membrane factor (OMF) (TC 1.B.17) family.</text>
</comment>
<accession>A0A1H9LKA1</accession>
<keyword evidence="11" id="KW-1185">Reference proteome</keyword>
<sequence length="440" mass="47960">MRYSLKRWLAATLLAGLAAPGASAAGELLRVYGEAQDNDASFSAARYTREAAVEARPQALAGLLPQLSASATQSWQRQRISGEGLADASYSSSHPYSYGLNLSQPLFDWAAFRRYAQAGDRVALAEAQFRAAEQDLMLRTAQAYFNLLAAADDLRSLQAQNNASQRQREEAQRRFEVGLAAVTDVQEAQASHDLTTAQLIASRQSLEAAKQALREITGQPVERWVALQDEIPLPTPSQDAETWVQAALQGNFDLMMADYQASIAEADIGIARAGHYPTVNLAAARSTRQVNDFNQGKADADAVSLQLSLPLFAGGGVASQLRQAQATQRQYEAQALARKRLVERNTRDAWQGVVTGAAKVKAYRQAVVSNTTALEASETGFSVGTRTTIDVLNSRQLLYSAQRDYSRSRYDYLMSYLNLKAYAGQLAAADLELIDGLLQR</sequence>
<dbReference type="RefSeq" id="WP_177189063.1">
    <property type="nucleotide sequence ID" value="NZ_FOFS01000016.1"/>
</dbReference>
<dbReference type="PANTHER" id="PTHR30026:SF20">
    <property type="entry name" value="OUTER MEMBRANE PROTEIN TOLC"/>
    <property type="match status" value="1"/>
</dbReference>
<dbReference type="STRING" id="489703.SAMN04488038_11669"/>
<dbReference type="PANTHER" id="PTHR30026">
    <property type="entry name" value="OUTER MEMBRANE PROTEIN TOLC"/>
    <property type="match status" value="1"/>
</dbReference>
<keyword evidence="8" id="KW-0175">Coiled coil</keyword>
<organism evidence="10 11">
    <name type="scientific">Solimonas aquatica</name>
    <dbReference type="NCBI Taxonomy" id="489703"/>
    <lineage>
        <taxon>Bacteria</taxon>
        <taxon>Pseudomonadati</taxon>
        <taxon>Pseudomonadota</taxon>
        <taxon>Gammaproteobacteria</taxon>
        <taxon>Nevskiales</taxon>
        <taxon>Nevskiaceae</taxon>
        <taxon>Solimonas</taxon>
    </lineage>
</organism>
<dbReference type="Pfam" id="PF02321">
    <property type="entry name" value="OEP"/>
    <property type="match status" value="2"/>
</dbReference>
<dbReference type="NCBIfam" id="TIGR01844">
    <property type="entry name" value="type_I_sec_TolC"/>
    <property type="match status" value="1"/>
</dbReference>
<evidence type="ECO:0000256" key="6">
    <source>
        <dbReference type="ARBA" id="ARBA00023136"/>
    </source>
</evidence>
<dbReference type="SUPFAM" id="SSF56954">
    <property type="entry name" value="Outer membrane efflux proteins (OEP)"/>
    <property type="match status" value="1"/>
</dbReference>
<evidence type="ECO:0000256" key="4">
    <source>
        <dbReference type="ARBA" id="ARBA00022452"/>
    </source>
</evidence>
<reference evidence="10 11" key="1">
    <citation type="submission" date="2016-10" db="EMBL/GenBank/DDBJ databases">
        <authorList>
            <person name="de Groot N.N."/>
        </authorList>
    </citation>
    <scope>NUCLEOTIDE SEQUENCE [LARGE SCALE GENOMIC DNA]</scope>
    <source>
        <strain evidence="10 11">DSM 25927</strain>
    </source>
</reference>
<evidence type="ECO:0000256" key="3">
    <source>
        <dbReference type="ARBA" id="ARBA00022448"/>
    </source>
</evidence>
<evidence type="ECO:0000256" key="2">
    <source>
        <dbReference type="ARBA" id="ARBA00007613"/>
    </source>
</evidence>
<gene>
    <name evidence="10" type="ORF">SAMN04488038_11669</name>
</gene>
<dbReference type="GO" id="GO:0015288">
    <property type="term" value="F:porin activity"/>
    <property type="evidence" value="ECO:0007669"/>
    <property type="project" value="TreeGrafter"/>
</dbReference>
<evidence type="ECO:0000256" key="1">
    <source>
        <dbReference type="ARBA" id="ARBA00004442"/>
    </source>
</evidence>
<keyword evidence="9" id="KW-0732">Signal</keyword>
<dbReference type="GO" id="GO:1990281">
    <property type="term" value="C:efflux pump complex"/>
    <property type="evidence" value="ECO:0007669"/>
    <property type="project" value="TreeGrafter"/>
</dbReference>
<dbReference type="InterPro" id="IPR003423">
    <property type="entry name" value="OMP_efflux"/>
</dbReference>
<dbReference type="GO" id="GO:0015562">
    <property type="term" value="F:efflux transmembrane transporter activity"/>
    <property type="evidence" value="ECO:0007669"/>
    <property type="project" value="InterPro"/>
</dbReference>
<dbReference type="AlphaFoldDB" id="A0A1H9LKA1"/>